<keyword evidence="1" id="KW-0812">Transmembrane</keyword>
<dbReference type="Proteomes" id="UP000186110">
    <property type="component" value="Chromosome"/>
</dbReference>
<dbReference type="GO" id="GO:0016020">
    <property type="term" value="C:membrane"/>
    <property type="evidence" value="ECO:0007669"/>
    <property type="project" value="InterPro"/>
</dbReference>
<dbReference type="AlphaFoldDB" id="A0A1P8KAH2"/>
<feature type="transmembrane region" description="Helical" evidence="1">
    <location>
        <begin position="241"/>
        <end position="260"/>
    </location>
</feature>
<evidence type="ECO:0000313" key="4">
    <source>
        <dbReference type="EMBL" id="APW43004.1"/>
    </source>
</evidence>
<feature type="transmembrane region" description="Helical" evidence="1">
    <location>
        <begin position="36"/>
        <end position="56"/>
    </location>
</feature>
<feature type="transmembrane region" description="Helical" evidence="1">
    <location>
        <begin position="76"/>
        <end position="95"/>
    </location>
</feature>
<feature type="domain" description="EamA" evidence="3">
    <location>
        <begin position="152"/>
        <end position="277"/>
    </location>
</feature>
<feature type="transmembrane region" description="Helical" evidence="1">
    <location>
        <begin position="181"/>
        <end position="203"/>
    </location>
</feature>
<accession>A0A1P8KAH2</accession>
<dbReference type="RefSeq" id="WP_037248577.1">
    <property type="nucleotide sequence ID" value="NZ_CP019239.1"/>
</dbReference>
<reference evidence="4 5" key="1">
    <citation type="submission" date="2017-01" db="EMBL/GenBank/DDBJ databases">
        <authorList>
            <person name="Mah S.A."/>
            <person name="Swanson W.J."/>
            <person name="Moy G.W."/>
            <person name="Vacquier V.D."/>
        </authorList>
    </citation>
    <scope>NUCLEOTIDE SEQUENCE [LARGE SCALE GENOMIC DNA]</scope>
    <source>
        <strain evidence="4 5">DSM 22694</strain>
    </source>
</reference>
<name>A0A1P8KAH2_9BURK</name>
<dbReference type="InterPro" id="IPR000620">
    <property type="entry name" value="EamA_dom"/>
</dbReference>
<evidence type="ECO:0000256" key="1">
    <source>
        <dbReference type="SAM" id="Phobius"/>
    </source>
</evidence>
<keyword evidence="2" id="KW-0732">Signal</keyword>
<feature type="signal peptide" evidence="2">
    <location>
        <begin position="1"/>
        <end position="24"/>
    </location>
</feature>
<dbReference type="PANTHER" id="PTHR22911">
    <property type="entry name" value="ACYL-MALONYL CONDENSING ENZYME-RELATED"/>
    <property type="match status" value="1"/>
</dbReference>
<dbReference type="eggNOG" id="COG0697">
    <property type="taxonomic scope" value="Bacteria"/>
</dbReference>
<dbReference type="Pfam" id="PF00892">
    <property type="entry name" value="EamA"/>
    <property type="match status" value="2"/>
</dbReference>
<dbReference type="InterPro" id="IPR037185">
    <property type="entry name" value="EmrE-like"/>
</dbReference>
<keyword evidence="5" id="KW-1185">Reference proteome</keyword>
<gene>
    <name evidence="4" type="ORF">RS694_10980</name>
</gene>
<evidence type="ECO:0000259" key="3">
    <source>
        <dbReference type="Pfam" id="PF00892"/>
    </source>
</evidence>
<sequence length="299" mass="32833">MNSFWRTRQGIGILLIILATFAFAALDTATKHATTLVPVLMLLWFRYAFQAVVTFAMRFPVQRGGLFKTANPRFQALRGTLLLVTSACSFFGLQQLPVGEFTAIVMLTPLVAVVLAALVLKTPVSRTRWVLMLFGFLGVLLVIRPGGKVFGWALLFPALLVTTYAWFQMLTSQMSADENPYTTHFFTGLVGALLMTPVVIFSWSTPALLAHWPWFVLVGFLGTFGHLMLIRAYMHASAAVITPYLYTQIAFATLCGWVIFDHVPDAVAWAGILVIAVCGVCNSMITARAFAKAASLRVG</sequence>
<dbReference type="SUPFAM" id="SSF103481">
    <property type="entry name" value="Multidrug resistance efflux transporter EmrE"/>
    <property type="match status" value="2"/>
</dbReference>
<feature type="transmembrane region" description="Helical" evidence="1">
    <location>
        <begin position="101"/>
        <end position="120"/>
    </location>
</feature>
<dbReference type="PANTHER" id="PTHR22911:SF103">
    <property type="entry name" value="BLR2811 PROTEIN"/>
    <property type="match status" value="1"/>
</dbReference>
<protein>
    <submittedName>
        <fullName evidence="4">EamA family transporter</fullName>
    </submittedName>
</protein>
<evidence type="ECO:0000313" key="5">
    <source>
        <dbReference type="Proteomes" id="UP000186110"/>
    </source>
</evidence>
<feature type="transmembrane region" description="Helical" evidence="1">
    <location>
        <begin position="209"/>
        <end position="229"/>
    </location>
</feature>
<feature type="transmembrane region" description="Helical" evidence="1">
    <location>
        <begin position="127"/>
        <end position="143"/>
    </location>
</feature>
<proteinExistence type="predicted"/>
<dbReference type="KEGG" id="rsb:RS694_10980"/>
<keyword evidence="1" id="KW-1133">Transmembrane helix</keyword>
<organism evidence="4 5">
    <name type="scientific">Rhodoferax saidenbachensis</name>
    <dbReference type="NCBI Taxonomy" id="1484693"/>
    <lineage>
        <taxon>Bacteria</taxon>
        <taxon>Pseudomonadati</taxon>
        <taxon>Pseudomonadota</taxon>
        <taxon>Betaproteobacteria</taxon>
        <taxon>Burkholderiales</taxon>
        <taxon>Comamonadaceae</taxon>
        <taxon>Rhodoferax</taxon>
    </lineage>
</organism>
<dbReference type="STRING" id="1484693.RS694_10980"/>
<keyword evidence="1" id="KW-0472">Membrane</keyword>
<feature type="domain" description="EamA" evidence="3">
    <location>
        <begin position="11"/>
        <end position="143"/>
    </location>
</feature>
<feature type="transmembrane region" description="Helical" evidence="1">
    <location>
        <begin position="149"/>
        <end position="169"/>
    </location>
</feature>
<dbReference type="EMBL" id="CP019239">
    <property type="protein sequence ID" value="APW43004.1"/>
    <property type="molecule type" value="Genomic_DNA"/>
</dbReference>
<feature type="chain" id="PRO_5010378444" evidence="2">
    <location>
        <begin position="25"/>
        <end position="299"/>
    </location>
</feature>
<feature type="transmembrane region" description="Helical" evidence="1">
    <location>
        <begin position="266"/>
        <end position="287"/>
    </location>
</feature>
<evidence type="ECO:0000256" key="2">
    <source>
        <dbReference type="SAM" id="SignalP"/>
    </source>
</evidence>